<sequence>MGWPPKSISRWSGSGSWLRKDRARETPVPRVLPYARKTMVCAHELGLQDELEVVSVETSPLRSRSEVNLANPLGKVPVLLREDGPDLFDSAVICEYLDSLVAGSKLFQQAGEERWRSLRMHALADGLCDAAVAVRRERNRPPGLQWPDWERAHLRKLSQTYDSLERDSVPPDSPVEIGQIALGTALGWIEFRTIGDDFRRGRPRLTSWYEAFRQRPSMLATPVSD</sequence>
<dbReference type="Proteomes" id="UP000317078">
    <property type="component" value="Unassembled WGS sequence"/>
</dbReference>
<keyword evidence="3" id="KW-1185">Reference proteome</keyword>
<dbReference type="PROSITE" id="PS50404">
    <property type="entry name" value="GST_NTER"/>
    <property type="match status" value="1"/>
</dbReference>
<evidence type="ECO:0000313" key="3">
    <source>
        <dbReference type="Proteomes" id="UP000317078"/>
    </source>
</evidence>
<dbReference type="OrthoDB" id="9795329at2"/>
<keyword evidence="2" id="KW-0808">Transferase</keyword>
<dbReference type="Gene3D" id="1.20.1050.10">
    <property type="match status" value="1"/>
</dbReference>
<gene>
    <name evidence="2" type="ORF">EAH89_17995</name>
</gene>
<dbReference type="Pfam" id="PF13409">
    <property type="entry name" value="GST_N_2"/>
    <property type="match status" value="1"/>
</dbReference>
<dbReference type="GO" id="GO:0016740">
    <property type="term" value="F:transferase activity"/>
    <property type="evidence" value="ECO:0007669"/>
    <property type="project" value="UniProtKB-KW"/>
</dbReference>
<reference evidence="2 3" key="1">
    <citation type="journal article" date="2019" name="Environ. Microbiol.">
        <title>Species interactions and distinct microbial communities in high Arctic permafrost affected cryosols are associated with the CH4 and CO2 gas fluxes.</title>
        <authorList>
            <person name="Altshuler I."/>
            <person name="Hamel J."/>
            <person name="Turney S."/>
            <person name="Magnuson E."/>
            <person name="Levesque R."/>
            <person name="Greer C."/>
            <person name="Whyte L.G."/>
        </authorList>
    </citation>
    <scope>NUCLEOTIDE SEQUENCE [LARGE SCALE GENOMIC DNA]</scope>
    <source>
        <strain evidence="2 3">S9.3B</strain>
    </source>
</reference>
<proteinExistence type="predicted"/>
<evidence type="ECO:0000313" key="2">
    <source>
        <dbReference type="EMBL" id="TPG52458.1"/>
    </source>
</evidence>
<dbReference type="RefSeq" id="WP_140885112.1">
    <property type="nucleotide sequence ID" value="NZ_RCZP01000020.1"/>
</dbReference>
<dbReference type="SUPFAM" id="SSF52833">
    <property type="entry name" value="Thioredoxin-like"/>
    <property type="match status" value="1"/>
</dbReference>
<feature type="domain" description="GST N-terminal" evidence="1">
    <location>
        <begin position="22"/>
        <end position="105"/>
    </location>
</feature>
<protein>
    <submittedName>
        <fullName evidence="2">Glutathione S-transferase family protein</fullName>
    </submittedName>
</protein>
<dbReference type="InterPro" id="IPR036282">
    <property type="entry name" value="Glutathione-S-Trfase_C_sf"/>
</dbReference>
<dbReference type="InterPro" id="IPR004045">
    <property type="entry name" value="Glutathione_S-Trfase_N"/>
</dbReference>
<dbReference type="Gene3D" id="3.40.30.10">
    <property type="entry name" value="Glutaredoxin"/>
    <property type="match status" value="1"/>
</dbReference>
<dbReference type="SUPFAM" id="SSF47616">
    <property type="entry name" value="GST C-terminal domain-like"/>
    <property type="match status" value="1"/>
</dbReference>
<dbReference type="AlphaFoldDB" id="A0A502FSF9"/>
<comment type="caution">
    <text evidence="2">The sequence shown here is derived from an EMBL/GenBank/DDBJ whole genome shotgun (WGS) entry which is preliminary data.</text>
</comment>
<dbReference type="EMBL" id="RCZP01000020">
    <property type="protein sequence ID" value="TPG52458.1"/>
    <property type="molecule type" value="Genomic_DNA"/>
</dbReference>
<name>A0A502FSF9_9PROT</name>
<dbReference type="CDD" id="cd03205">
    <property type="entry name" value="GST_C_6"/>
    <property type="match status" value="1"/>
</dbReference>
<accession>A0A502FSF9</accession>
<organism evidence="2 3">
    <name type="scientific">Muricoccus nepalensis</name>
    <dbReference type="NCBI Taxonomy" id="1854500"/>
    <lineage>
        <taxon>Bacteria</taxon>
        <taxon>Pseudomonadati</taxon>
        <taxon>Pseudomonadota</taxon>
        <taxon>Alphaproteobacteria</taxon>
        <taxon>Acetobacterales</taxon>
        <taxon>Roseomonadaceae</taxon>
        <taxon>Muricoccus</taxon>
    </lineage>
</organism>
<evidence type="ECO:0000259" key="1">
    <source>
        <dbReference type="PROSITE" id="PS50404"/>
    </source>
</evidence>
<dbReference type="InterPro" id="IPR036249">
    <property type="entry name" value="Thioredoxin-like_sf"/>
</dbReference>